<feature type="region of interest" description="Disordered" evidence="2">
    <location>
        <begin position="232"/>
        <end position="251"/>
    </location>
</feature>
<dbReference type="Gene3D" id="1.10.3480.10">
    <property type="entry name" value="TorD-like"/>
    <property type="match status" value="1"/>
</dbReference>
<keyword evidence="4" id="KW-1185">Reference proteome</keyword>
<sequence>MEERRSLYSLVSLLFAAPLTQEQIDRLGDAGLSEREDVSHGLAVMGKFLRKHDADTRQALAVDYTGTFYGMRTTGGRAALPYESAHDEEGGEQMLMGKARARVYNVFKKHALRLGQSLNLPEDHLSFECDFMAVLAERTKERLAEGDDAEALRLLTTQRSFLARHIASWYPRFAQLALSLSKERFYHGALEFAQDFFALDADLLDDAIAAVEDETGLRAEDVALDMEWLETPPRDDEAGRAGDEAWKAASC</sequence>
<reference evidence="3 4" key="2">
    <citation type="submission" date="2010-03" db="EMBL/GenBank/DDBJ databases">
        <authorList>
            <person name="Pajon A."/>
        </authorList>
    </citation>
    <scope>NUCLEOTIDE SEQUENCE [LARGE SCALE GENOMIC DNA]</scope>
    <source>
        <strain evidence="4">7-10-1-b</strain>
    </source>
</reference>
<organism evidence="3 4">
    <name type="scientific">Gordonibacter pamelaeae 7-10-1-b</name>
    <dbReference type="NCBI Taxonomy" id="657308"/>
    <lineage>
        <taxon>Bacteria</taxon>
        <taxon>Bacillati</taxon>
        <taxon>Actinomycetota</taxon>
        <taxon>Coriobacteriia</taxon>
        <taxon>Eggerthellales</taxon>
        <taxon>Eggerthellaceae</taxon>
        <taxon>Gordonibacter</taxon>
    </lineage>
</organism>
<dbReference type="Pfam" id="PF02613">
    <property type="entry name" value="Nitrate_red_del"/>
    <property type="match status" value="1"/>
</dbReference>
<accession>D6EAK3</accession>
<dbReference type="InterPro" id="IPR050289">
    <property type="entry name" value="TorD/DmsD_chaperones"/>
</dbReference>
<dbReference type="AlphaFoldDB" id="D6EAK3"/>
<reference evidence="3 4" key="1">
    <citation type="submission" date="2010-03" db="EMBL/GenBank/DDBJ databases">
        <title>The genome sequence of Gordonibacter pamelaeae 7-10-1-bT.</title>
        <authorList>
            <consortium name="metaHIT consortium -- http://www.metahit.eu/"/>
            <person name="Pajon A."/>
            <person name="Turner K."/>
            <person name="Parkhill J."/>
            <person name="Timmis K."/>
            <person name="Oxley A."/>
            <person name="Wurdemann D."/>
        </authorList>
    </citation>
    <scope>NUCLEOTIDE SEQUENCE [LARGE SCALE GENOMIC DNA]</scope>
    <source>
        <strain evidence="4">7-10-1-b</strain>
    </source>
</reference>
<keyword evidence="1" id="KW-0143">Chaperone</keyword>
<evidence type="ECO:0000313" key="4">
    <source>
        <dbReference type="Proteomes" id="UP000008805"/>
    </source>
</evidence>
<dbReference type="KEGG" id="gpa:GPA_27010"/>
<protein>
    <submittedName>
        <fullName evidence="3">Uncharacterized component of anaerobic dehydrogenases</fullName>
    </submittedName>
</protein>
<evidence type="ECO:0000313" key="3">
    <source>
        <dbReference type="EMBL" id="CBL04750.1"/>
    </source>
</evidence>
<dbReference type="EMBL" id="FP929047">
    <property type="protein sequence ID" value="CBL04750.1"/>
    <property type="molecule type" value="Genomic_DNA"/>
</dbReference>
<dbReference type="SUPFAM" id="SSF89155">
    <property type="entry name" value="TorD-like"/>
    <property type="match status" value="1"/>
</dbReference>
<dbReference type="InterPro" id="IPR020945">
    <property type="entry name" value="DMSO/NO3_reduct_chaperone"/>
</dbReference>
<gene>
    <name evidence="3" type="ORF">GPA_27010</name>
</gene>
<name>D6EAK3_9ACTN</name>
<dbReference type="PANTHER" id="PTHR34227:SF1">
    <property type="entry name" value="DIMETHYL SULFOXIDE REDUCTASE CHAPERONE-RELATED"/>
    <property type="match status" value="1"/>
</dbReference>
<evidence type="ECO:0000256" key="1">
    <source>
        <dbReference type="ARBA" id="ARBA00023186"/>
    </source>
</evidence>
<dbReference type="InterPro" id="IPR036411">
    <property type="entry name" value="TorD-like_sf"/>
</dbReference>
<dbReference type="Proteomes" id="UP000008805">
    <property type="component" value="Chromosome"/>
</dbReference>
<dbReference type="PANTHER" id="PTHR34227">
    <property type="entry name" value="CHAPERONE PROTEIN YCDY"/>
    <property type="match status" value="1"/>
</dbReference>
<evidence type="ECO:0000256" key="2">
    <source>
        <dbReference type="SAM" id="MobiDB-lite"/>
    </source>
</evidence>
<dbReference type="HOGENOM" id="CLU_077650_0_1_11"/>
<proteinExistence type="predicted"/>